<gene>
    <name evidence="2" type="ORF">CLV32_1434</name>
</gene>
<dbReference type="PANTHER" id="PTHR14237:SF19">
    <property type="entry name" value="MITOCHONDRIAL AMIDOXIME REDUCING COMPONENT 1"/>
    <property type="match status" value="1"/>
</dbReference>
<name>A0A4R6IKB2_9SPHI</name>
<dbReference type="InterPro" id="IPR005303">
    <property type="entry name" value="MOCOS_middle"/>
</dbReference>
<evidence type="ECO:0000313" key="3">
    <source>
        <dbReference type="Proteomes" id="UP000295499"/>
    </source>
</evidence>
<dbReference type="Pfam" id="PF03473">
    <property type="entry name" value="MOSC"/>
    <property type="match status" value="1"/>
</dbReference>
<dbReference type="GO" id="GO:0030151">
    <property type="term" value="F:molybdenum ion binding"/>
    <property type="evidence" value="ECO:0007669"/>
    <property type="project" value="InterPro"/>
</dbReference>
<evidence type="ECO:0000259" key="1">
    <source>
        <dbReference type="PROSITE" id="PS51340"/>
    </source>
</evidence>
<dbReference type="GO" id="GO:0030170">
    <property type="term" value="F:pyridoxal phosphate binding"/>
    <property type="evidence" value="ECO:0007669"/>
    <property type="project" value="InterPro"/>
</dbReference>
<accession>A0A4R6IKB2</accession>
<evidence type="ECO:0000313" key="2">
    <source>
        <dbReference type="EMBL" id="TDO22461.1"/>
    </source>
</evidence>
<keyword evidence="3" id="KW-1185">Reference proteome</keyword>
<dbReference type="Pfam" id="PF03476">
    <property type="entry name" value="MOSC_N"/>
    <property type="match status" value="1"/>
</dbReference>
<dbReference type="InterPro" id="IPR011037">
    <property type="entry name" value="Pyrv_Knase-like_insert_dom_sf"/>
</dbReference>
<dbReference type="PROSITE" id="PS51340">
    <property type="entry name" value="MOSC"/>
    <property type="match status" value="1"/>
</dbReference>
<protein>
    <recommendedName>
        <fullName evidence="1">MOSC domain-containing protein</fullName>
    </recommendedName>
</protein>
<comment type="caution">
    <text evidence="2">The sequence shown here is derived from an EMBL/GenBank/DDBJ whole genome shotgun (WGS) entry which is preliminary data.</text>
</comment>
<dbReference type="OrthoDB" id="581532at2"/>
<dbReference type="AlphaFoldDB" id="A0A4R6IKB2"/>
<dbReference type="PANTHER" id="PTHR14237">
    <property type="entry name" value="MOLYBDOPTERIN COFACTOR SULFURASE MOSC"/>
    <property type="match status" value="1"/>
</dbReference>
<dbReference type="GO" id="GO:0003824">
    <property type="term" value="F:catalytic activity"/>
    <property type="evidence" value="ECO:0007669"/>
    <property type="project" value="InterPro"/>
</dbReference>
<dbReference type="EMBL" id="SNWM01000002">
    <property type="protein sequence ID" value="TDO22461.1"/>
    <property type="molecule type" value="Genomic_DNA"/>
</dbReference>
<dbReference type="SUPFAM" id="SSF50800">
    <property type="entry name" value="PK beta-barrel domain-like"/>
    <property type="match status" value="1"/>
</dbReference>
<organism evidence="2 3">
    <name type="scientific">Pedobacter duraquae</name>
    <dbReference type="NCBI Taxonomy" id="425511"/>
    <lineage>
        <taxon>Bacteria</taxon>
        <taxon>Pseudomonadati</taxon>
        <taxon>Bacteroidota</taxon>
        <taxon>Sphingobacteriia</taxon>
        <taxon>Sphingobacteriales</taxon>
        <taxon>Sphingobacteriaceae</taxon>
        <taxon>Pedobacter</taxon>
    </lineage>
</organism>
<feature type="domain" description="MOSC" evidence="1">
    <location>
        <begin position="127"/>
        <end position="267"/>
    </location>
</feature>
<dbReference type="Proteomes" id="UP000295499">
    <property type="component" value="Unassembled WGS sequence"/>
</dbReference>
<dbReference type="SUPFAM" id="SSF141673">
    <property type="entry name" value="MOSC N-terminal domain-like"/>
    <property type="match status" value="1"/>
</dbReference>
<dbReference type="InterPro" id="IPR005302">
    <property type="entry name" value="MoCF_Sase_C"/>
</dbReference>
<dbReference type="RefSeq" id="WP_133553833.1">
    <property type="nucleotide sequence ID" value="NZ_SNWM01000002.1"/>
</dbReference>
<sequence>MSEYRLTDIYIYPIKSLGGIRLDQCLIEQKGLQYDRQWMLIDQSGTFVSQRKHHLLSLLQVKINGSELTVAHKLDPDLNITFDKDCETGELIQVTVWDDQCNGMEVSKTVNDWFSSLLGMHVRLVKMLNEEERYVDPRYAYEKEVVRFSDGYPCLIIGMAALDQLNQKLDQPILMDRFRPNFVFSGGMPHEEDTFSAFEIGGVAFFAVKPCARCVLITVDQQTGKKGSEPLKTLASYRSRNNKIIFGQNLIHNGSGTITTNTPIVVHSYKTPV</sequence>
<proteinExistence type="predicted"/>
<reference evidence="2 3" key="1">
    <citation type="submission" date="2019-03" db="EMBL/GenBank/DDBJ databases">
        <title>Genomic Encyclopedia of Archaeal and Bacterial Type Strains, Phase II (KMG-II): from individual species to whole genera.</title>
        <authorList>
            <person name="Goeker M."/>
        </authorList>
    </citation>
    <scope>NUCLEOTIDE SEQUENCE [LARGE SCALE GENOMIC DNA]</scope>
    <source>
        <strain evidence="2 3">DSM 19034</strain>
    </source>
</reference>